<organism evidence="2">
    <name type="scientific">Homo sapiens</name>
    <name type="common">Human</name>
    <dbReference type="NCBI Taxonomy" id="9606"/>
    <lineage>
        <taxon>Eukaryota</taxon>
        <taxon>Metazoa</taxon>
        <taxon>Chordata</taxon>
        <taxon>Craniata</taxon>
        <taxon>Vertebrata</taxon>
        <taxon>Euteleostomi</taxon>
        <taxon>Mammalia</taxon>
        <taxon>Eutheria</taxon>
        <taxon>Euarchontoglires</taxon>
        <taxon>Primates</taxon>
        <taxon>Haplorrhini</taxon>
        <taxon>Catarrhini</taxon>
        <taxon>Hominidae</taxon>
        <taxon>Homo</taxon>
    </lineage>
</organism>
<keyword evidence="1" id="KW-0732">Signal</keyword>
<dbReference type="ChiTaRS" id="THBS3">
    <property type="organism name" value="human"/>
</dbReference>
<proteinExistence type="predicted"/>
<dbReference type="EMBL" id="HF583889">
    <property type="protein sequence ID" value="CCQ43386.1"/>
    <property type="molecule type" value="Genomic_DNA"/>
</dbReference>
<dbReference type="AlphaFoldDB" id="L8E9H3"/>
<gene>
    <name evidence="2" type="primary">THBS3</name>
</gene>
<evidence type="ECO:0000256" key="1">
    <source>
        <dbReference type="SAM" id="SignalP"/>
    </source>
</evidence>
<protein>
    <submittedName>
        <fullName evidence="2">Alternative protein THBS3</fullName>
    </submittedName>
</protein>
<feature type="signal peptide" evidence="1">
    <location>
        <begin position="1"/>
        <end position="19"/>
    </location>
</feature>
<reference evidence="2" key="1">
    <citation type="journal article" date="2013" name="PLoS ONE">
        <title>Direct detection of alternative open reading frames translation products in human significantly expands the proteome.</title>
        <authorList>
            <person name="Vanderperre B."/>
            <person name="Lucier J.-F."/>
            <person name="Motard J."/>
            <person name="Tremblay G."/>
            <person name="Vanderperre S."/>
            <person name="Wisztorski M."/>
            <person name="Salzet M."/>
            <person name="Boisvert F.-M."/>
            <person name="Roucou X."/>
        </authorList>
    </citation>
    <scope>NUCLEOTIDE SEQUENCE</scope>
</reference>
<dbReference type="OrthoDB" id="14563at2759"/>
<feature type="chain" id="PRO_5003987829" evidence="1">
    <location>
        <begin position="20"/>
        <end position="111"/>
    </location>
</feature>
<accession>L8E9H3</accession>
<evidence type="ECO:0000313" key="2">
    <source>
        <dbReference type="EMBL" id="CCQ43386.1"/>
    </source>
</evidence>
<sequence length="111" mass="12437">MLIMMVWGTSVMMMLMGMGSRMLRTTAGCSPTKTSRTQIQIHLVMPVTIAPTFPTMTRRTQMAMGKEMPVTTTWMGMASPMDWTIALKSPTHYRQTGMRTGWEMLATAALK</sequence>
<name>L8E9H3_HUMAN</name>